<dbReference type="Proteomes" id="UP000268908">
    <property type="component" value="Unassembled WGS sequence"/>
</dbReference>
<dbReference type="InterPro" id="IPR012902">
    <property type="entry name" value="N_methyl_site"/>
</dbReference>
<dbReference type="NCBIfam" id="TIGR02532">
    <property type="entry name" value="IV_pilin_GFxxxE"/>
    <property type="match status" value="1"/>
</dbReference>
<dbReference type="Pfam" id="PF07963">
    <property type="entry name" value="N_methyl"/>
    <property type="match status" value="1"/>
</dbReference>
<proteinExistence type="predicted"/>
<feature type="transmembrane region" description="Helical" evidence="1">
    <location>
        <begin position="12"/>
        <end position="35"/>
    </location>
</feature>
<keyword evidence="3" id="KW-1185">Reference proteome</keyword>
<dbReference type="OrthoDB" id="6038212at2"/>
<dbReference type="AlphaFoldDB" id="A0A497XCQ7"/>
<dbReference type="InterPro" id="IPR045584">
    <property type="entry name" value="Pilin-like"/>
</dbReference>
<reference evidence="2 3" key="1">
    <citation type="submission" date="2018-10" db="EMBL/GenBank/DDBJ databases">
        <title>Genomic Encyclopedia of Type Strains, Phase IV (KMG-IV): sequencing the most valuable type-strain genomes for metagenomic binning, comparative biology and taxonomic classification.</title>
        <authorList>
            <person name="Goeker M."/>
        </authorList>
    </citation>
    <scope>NUCLEOTIDE SEQUENCE [LARGE SCALE GENOMIC DNA]</scope>
    <source>
        <strain evidence="2 3">DSM 26916</strain>
    </source>
</reference>
<sequence>MTPRALSSQDGFTLMELTVVLVIVALLIGGLMVPLSTQQDIKGRQDTEKALSEIREALIGFAVVNGRLPCPATATIPSGTAGAGVEVTTGSGSTLACTSAGGILPWATLGVPETDAWGNRYTYRVTLNFARGIPQTTFGCTPASDPVNAAFALCTPGDISVLTKASGGAIVSSAVPAVVVSHGKLASGAYTSSGSLISGAAGDEAENADADATFVSSFAIDDQVIWLSPNLLMNRMIAAGKLP</sequence>
<name>A0A497XCQ7_9PROT</name>
<accession>A0A497XCQ7</accession>
<evidence type="ECO:0000256" key="1">
    <source>
        <dbReference type="SAM" id="Phobius"/>
    </source>
</evidence>
<keyword evidence="1" id="KW-0812">Transmembrane</keyword>
<keyword evidence="1" id="KW-0472">Membrane</keyword>
<gene>
    <name evidence="2" type="ORF">DFR35_2384</name>
</gene>
<dbReference type="SUPFAM" id="SSF54523">
    <property type="entry name" value="Pili subunits"/>
    <property type="match status" value="1"/>
</dbReference>
<dbReference type="EMBL" id="RCCI01000006">
    <property type="protein sequence ID" value="RLJ63752.1"/>
    <property type="molecule type" value="Genomic_DNA"/>
</dbReference>
<comment type="caution">
    <text evidence="2">The sequence shown here is derived from an EMBL/GenBank/DDBJ whole genome shotgun (WGS) entry which is preliminary data.</text>
</comment>
<protein>
    <submittedName>
        <fullName evidence="2">Prepilin-type N-terminal cleavage/methylation domain-containing protein</fullName>
    </submittedName>
</protein>
<evidence type="ECO:0000313" key="3">
    <source>
        <dbReference type="Proteomes" id="UP000268908"/>
    </source>
</evidence>
<dbReference type="RefSeq" id="WP_121242665.1">
    <property type="nucleotide sequence ID" value="NZ_BHVV01000003.1"/>
</dbReference>
<dbReference type="Gene3D" id="3.30.700.10">
    <property type="entry name" value="Glycoprotein, Type 4 Pilin"/>
    <property type="match status" value="1"/>
</dbReference>
<organism evidence="2 3">
    <name type="scientific">Sulfurisoma sediminicola</name>
    <dbReference type="NCBI Taxonomy" id="1381557"/>
    <lineage>
        <taxon>Bacteria</taxon>
        <taxon>Pseudomonadati</taxon>
        <taxon>Pseudomonadota</taxon>
        <taxon>Betaproteobacteria</taxon>
        <taxon>Nitrosomonadales</taxon>
        <taxon>Sterolibacteriaceae</taxon>
        <taxon>Sulfurisoma</taxon>
    </lineage>
</organism>
<evidence type="ECO:0000313" key="2">
    <source>
        <dbReference type="EMBL" id="RLJ63752.1"/>
    </source>
</evidence>
<keyword evidence="1" id="KW-1133">Transmembrane helix</keyword>